<feature type="region of interest" description="Disordered" evidence="1">
    <location>
        <begin position="1"/>
        <end position="22"/>
    </location>
</feature>
<evidence type="ECO:0000256" key="1">
    <source>
        <dbReference type="SAM" id="MobiDB-lite"/>
    </source>
</evidence>
<dbReference type="Proteomes" id="UP000221011">
    <property type="component" value="Chromosome"/>
</dbReference>
<accession>A0A291Q1N1</accession>
<proteinExistence type="predicted"/>
<evidence type="ECO:0000313" key="3">
    <source>
        <dbReference type="Proteomes" id="UP000221011"/>
    </source>
</evidence>
<dbReference type="KEGG" id="sfk:KY5_0623"/>
<dbReference type="AlphaFoldDB" id="A0A291Q1N1"/>
<gene>
    <name evidence="2" type="ORF">KY5_0623</name>
</gene>
<reference evidence="2 3" key="1">
    <citation type="submission" date="2017-08" db="EMBL/GenBank/DDBJ databases">
        <title>Complete Genome Sequence of Streptomyces formicae KY5, the formicamycin producer.</title>
        <authorList>
            <person name="Holmes N.A."/>
            <person name="Devine R."/>
            <person name="Qin Z."/>
            <person name="Seipke R.F."/>
            <person name="Wilkinson B."/>
            <person name="Hutchings M.I."/>
        </authorList>
    </citation>
    <scope>NUCLEOTIDE SEQUENCE [LARGE SCALE GENOMIC DNA]</scope>
    <source>
        <strain evidence="2 3">KY5</strain>
    </source>
</reference>
<dbReference type="EMBL" id="CP022685">
    <property type="protein sequence ID" value="ATL25641.1"/>
    <property type="molecule type" value="Genomic_DNA"/>
</dbReference>
<organism evidence="2 3">
    <name type="scientific">Streptomyces formicae</name>
    <dbReference type="NCBI Taxonomy" id="1616117"/>
    <lineage>
        <taxon>Bacteria</taxon>
        <taxon>Bacillati</taxon>
        <taxon>Actinomycetota</taxon>
        <taxon>Actinomycetes</taxon>
        <taxon>Kitasatosporales</taxon>
        <taxon>Streptomycetaceae</taxon>
        <taxon>Streptomyces</taxon>
    </lineage>
</organism>
<keyword evidence="3" id="KW-1185">Reference proteome</keyword>
<evidence type="ECO:0000313" key="2">
    <source>
        <dbReference type="EMBL" id="ATL25641.1"/>
    </source>
</evidence>
<sequence length="51" mass="5456">MGGVRGDGPVGRKEKPVDPAAGPVQRFAFELRKLRQEAGGLSYRAMSQRAG</sequence>
<name>A0A291Q1N1_9ACTN</name>
<protein>
    <submittedName>
        <fullName evidence="2">High-affnity carbon uptake protein Hat/HatR</fullName>
    </submittedName>
</protein>